<evidence type="ECO:0000256" key="3">
    <source>
        <dbReference type="ARBA" id="ARBA00011881"/>
    </source>
</evidence>
<evidence type="ECO:0000256" key="17">
    <source>
        <dbReference type="HAMAP-Rule" id="MF_04071"/>
    </source>
</evidence>
<evidence type="ECO:0000313" key="19">
    <source>
        <dbReference type="EMBL" id="QPF21216.1"/>
    </source>
</evidence>
<comment type="similarity">
    <text evidence="17 18">Belongs to the glycosyl hydrolase 34 family.</text>
</comment>
<comment type="domain">
    <text evidence="17">Intact N-terminus is essential for virion morphogenesis. Possess two apical sorting signals, one in the ectodomain, which is likely to be a glycan, and the other in the transmembrane domain. The transmembrane domain also plays a role in lipid raft association.</text>
</comment>
<feature type="disulfide bond" evidence="17">
    <location>
        <begin position="421"/>
        <end position="446"/>
    </location>
</feature>
<dbReference type="InterPro" id="IPR001860">
    <property type="entry name" value="Glyco_hydro_34"/>
</dbReference>
<comment type="PTM">
    <text evidence="17 18">N-glycosylated.</text>
</comment>
<feature type="disulfide bond" evidence="17">
    <location>
        <begin position="279"/>
        <end position="292"/>
    </location>
</feature>
<keyword evidence="10 17" id="KW-1043">Host membrane</keyword>
<keyword evidence="5 17" id="KW-0812">Transmembrane</keyword>
<feature type="binding site" evidence="17">
    <location>
        <position position="298"/>
    </location>
    <ligand>
        <name>Ca(2+)</name>
        <dbReference type="ChEBI" id="CHEBI:29108"/>
    </ligand>
</feature>
<organism evidence="19">
    <name type="scientific">Influenza A virus</name>
    <dbReference type="NCBI Taxonomy" id="11320"/>
    <lineage>
        <taxon>Viruses</taxon>
        <taxon>Riboviria</taxon>
        <taxon>Orthornavirae</taxon>
        <taxon>Negarnaviricota</taxon>
        <taxon>Polyploviricotina</taxon>
        <taxon>Insthoviricetes</taxon>
        <taxon>Articulavirales</taxon>
        <taxon>Orthomyxoviridae</taxon>
        <taxon>Alphainfluenzavirus</taxon>
        <taxon>Alphainfluenzavirus influenzae</taxon>
    </lineage>
</organism>
<keyword evidence="12 17" id="KW-1133">Transmembrane helix</keyword>
<keyword evidence="8 17" id="KW-0106">Calcium</keyword>
<feature type="binding site" evidence="17">
    <location>
        <position position="324"/>
    </location>
    <ligand>
        <name>Ca(2+)</name>
        <dbReference type="ChEBI" id="CHEBI:29108"/>
    </ligand>
</feature>
<evidence type="ECO:0000256" key="14">
    <source>
        <dbReference type="ARBA" id="ARBA00023157"/>
    </source>
</evidence>
<dbReference type="GO" id="GO:0046761">
    <property type="term" value="P:viral budding from plasma membrane"/>
    <property type="evidence" value="ECO:0007669"/>
    <property type="project" value="UniProtKB-UniRule"/>
</dbReference>
<gene>
    <name evidence="17 18 19" type="primary">NA</name>
</gene>
<protein>
    <recommendedName>
        <fullName evidence="17 18">Neuraminidase</fullName>
        <ecNumber evidence="17 18">3.2.1.18</ecNumber>
    </recommendedName>
</protein>
<keyword evidence="6 17" id="KW-0479">Metal-binding</keyword>
<keyword evidence="9 17" id="KW-0946">Virion</keyword>
<dbReference type="Pfam" id="PF00064">
    <property type="entry name" value="Neur"/>
    <property type="match status" value="1"/>
</dbReference>
<feature type="region of interest" description="Head of neuraminidase" evidence="17">
    <location>
        <begin position="91"/>
        <end position="469"/>
    </location>
</feature>
<comment type="cofactor">
    <cofactor evidence="1 17 18">
        <name>Ca(2+)</name>
        <dbReference type="ChEBI" id="CHEBI:29108"/>
    </cofactor>
</comment>
<feature type="disulfide bond" evidence="17">
    <location>
        <begin position="318"/>
        <end position="335"/>
    </location>
</feature>
<feature type="transmembrane region" description="Helical" evidence="17">
    <location>
        <begin position="7"/>
        <end position="27"/>
    </location>
</feature>
<feature type="binding site" evidence="17">
    <location>
        <position position="293"/>
    </location>
    <ligand>
        <name>substrate</name>
    </ligand>
</feature>
<evidence type="ECO:0000256" key="9">
    <source>
        <dbReference type="ARBA" id="ARBA00022844"/>
    </source>
</evidence>
<reference evidence="19" key="1">
    <citation type="submission" date="2020-11" db="EMBL/GenBank/DDBJ databases">
        <title>Variation in the HA antigenicity of A(H1N1)pdm09-related swine influenza viruses.</title>
        <authorList>
            <person name="Khalil A.M."/>
            <person name="Ozawa M."/>
        </authorList>
    </citation>
    <scope>NUCLEOTIDE SEQUENCE</scope>
    <source>
        <strain evidence="19">A/swine/Aichi/101/2018</strain>
    </source>
</reference>
<feature type="binding site" evidence="17">
    <location>
        <position position="118"/>
    </location>
    <ligand>
        <name>substrate</name>
    </ligand>
</feature>
<evidence type="ECO:0000256" key="15">
    <source>
        <dbReference type="ARBA" id="ARBA00023180"/>
    </source>
</evidence>
<dbReference type="InterPro" id="IPR036278">
    <property type="entry name" value="Sialidase_sf"/>
</dbReference>
<dbReference type="Gene3D" id="2.120.10.10">
    <property type="match status" value="1"/>
</dbReference>
<keyword evidence="11 17" id="KW-0735">Signal-anchor</keyword>
<evidence type="ECO:0000256" key="12">
    <source>
        <dbReference type="ARBA" id="ARBA00022989"/>
    </source>
</evidence>
<dbReference type="EC" id="3.2.1.18" evidence="17 18"/>
<comment type="function">
    <text evidence="17">Catalyzes the removal of terminal sialic acid residues from viral and cellular glycoconjugates. Cleaves off the terminal sialic acids on the glycosylated HA during virus budding to facilitate virus release. Additionally helps virus spread through the circulation by further removing sialic acids from the cell surface. These cleavages prevent self-aggregation and ensure the efficient spread of the progeny virus from cell to cell. Otherwise, infection would be limited to one round of replication. Described as a receptor-destroying enzyme because it cleaves a terminal sialic acid from the cellular receptors. May facilitate viral invasion of the upper airways by cleaving the sialic acid moities on the mucin of the airway epithelial cells. Likely to plays a role in the budding process through its association with lipid rafts during intracellular transport. May additionally display a raft-association independent effect on budding. Plays a role in the determination of host range restriction on replication and virulence. Sialidase activity in late endosome/lysosome traffic seems to enhance virus replication.</text>
</comment>
<comment type="subunit">
    <text evidence="3 17 18">Homotetramer.</text>
</comment>
<dbReference type="GO" id="GO:0016020">
    <property type="term" value="C:membrane"/>
    <property type="evidence" value="ECO:0007669"/>
    <property type="project" value="UniProtKB-UniRule"/>
</dbReference>
<evidence type="ECO:0000256" key="16">
    <source>
        <dbReference type="ARBA" id="ARBA00023295"/>
    </source>
</evidence>
<feature type="disulfide bond" evidence="17">
    <location>
        <begin position="124"/>
        <end position="129"/>
    </location>
</feature>
<feature type="binding site" evidence="17">
    <location>
        <position position="294"/>
    </location>
    <ligand>
        <name>Ca(2+)</name>
        <dbReference type="ChEBI" id="CHEBI:29108"/>
    </ligand>
</feature>
<dbReference type="GO" id="GO:0055036">
    <property type="term" value="C:virion membrane"/>
    <property type="evidence" value="ECO:0007669"/>
    <property type="project" value="UniProtKB-SubCell"/>
</dbReference>
<comment type="subcellular location">
    <subcellularLocation>
        <location evidence="2">Host membrane</location>
        <topology evidence="2">Single-pass type II membrane protein</topology>
    </subcellularLocation>
    <subcellularLocation>
        <location evidence="17">Virion membrane</location>
    </subcellularLocation>
    <subcellularLocation>
        <location evidence="17">Host apical cell membrane</location>
        <topology evidence="17">Single-pass type II membrane protein</topology>
    </subcellularLocation>
    <text evidence="17">Preferentially accumulates at the apical plasma membrane in infected polarized epithelial cells, which is the virus assembly site. Uses lipid rafts for cell surface transport and apical sorting. In the virion, forms a mushroom-shaped spike on the surface of the membrane.</text>
</comment>
<comment type="catalytic activity">
    <reaction evidence="17 18">
        <text>Hydrolysis of alpha-(2-&gt;3)-, alpha-(2-&gt;6)-, alpha-(2-&gt;8)- glycosidic linkages of terminal sialic acid residues in oligosaccharides, glycoproteins, glycolipids, colominic acid and synthetic substrates.</text>
        <dbReference type="EC" id="3.2.1.18"/>
    </reaction>
</comment>
<dbReference type="GO" id="GO:0020002">
    <property type="term" value="C:host cell plasma membrane"/>
    <property type="evidence" value="ECO:0007669"/>
    <property type="project" value="UniProtKB-SubCell"/>
</dbReference>
<dbReference type="GO" id="GO:0046872">
    <property type="term" value="F:metal ion binding"/>
    <property type="evidence" value="ECO:0007669"/>
    <property type="project" value="UniProtKB-UniRule"/>
</dbReference>
<evidence type="ECO:0000256" key="11">
    <source>
        <dbReference type="ARBA" id="ARBA00022968"/>
    </source>
</evidence>
<evidence type="ECO:0000256" key="7">
    <source>
        <dbReference type="ARBA" id="ARBA00022801"/>
    </source>
</evidence>
<feature type="active site" description="Nucleophile" evidence="17">
    <location>
        <position position="402"/>
    </location>
</feature>
<evidence type="ECO:0000256" key="6">
    <source>
        <dbReference type="ARBA" id="ARBA00022723"/>
    </source>
</evidence>
<dbReference type="SUPFAM" id="SSF50939">
    <property type="entry name" value="Sialidases"/>
    <property type="match status" value="1"/>
</dbReference>
<evidence type="ECO:0000256" key="13">
    <source>
        <dbReference type="ARBA" id="ARBA00023136"/>
    </source>
</evidence>
<keyword evidence="16 17" id="KW-0326">Glycosidase</keyword>
<evidence type="ECO:0000256" key="8">
    <source>
        <dbReference type="ARBA" id="ARBA00022837"/>
    </source>
</evidence>
<dbReference type="EMBL" id="MW269574">
    <property type="protein sequence ID" value="QPF21216.1"/>
    <property type="molecule type" value="Viral_cRNA"/>
</dbReference>
<keyword evidence="14 17" id="KW-1015">Disulfide bond</keyword>
<dbReference type="GO" id="GO:0005975">
    <property type="term" value="P:carbohydrate metabolic process"/>
    <property type="evidence" value="ECO:0007669"/>
    <property type="project" value="UniProtKB-UniRule"/>
</dbReference>
<accession>A0A7U3SD49</accession>
<evidence type="ECO:0000256" key="5">
    <source>
        <dbReference type="ARBA" id="ARBA00022692"/>
    </source>
</evidence>
<keyword evidence="7 17" id="KW-0378">Hydrolase</keyword>
<feature type="binding site" evidence="17">
    <location>
        <position position="344"/>
    </location>
    <ligand>
        <name>Ca(2+)</name>
        <dbReference type="ChEBI" id="CHEBI:29108"/>
    </ligand>
</feature>
<sequence length="469" mass="51962">MNPNQKIITIGSVCITIGMANLMLQIGNTISIWTSHSIQLGNQNQIETCNQSVITYENNTWVNPTPVNLGNTNFPAGLMVISMKIAGNSSRSPVSGWDIYSKDRSIRISSIWDVFVIREPFKSCSPLECRTFLSHQGALLNDKHSNTPIKIWTPYQTLMSNHIEAVPSPHNSRLESVAWSPSACHDGISCLTIGISGPDNGAVAVLKYNGIITDIRTSWKNNIFRTQKSKIVCVNGTYITVMTDGPSNGQVSFKVFRIEKGKIVQSVEMNARNYHYEGCSFYPDSNEITCVCRDNWHGSNRPWVSFNQNLEYQIGYICSGIFGDNPRPNDKTGSCGPVSSNGANGVKGFSFKYGNGVWIGRTKSISSRSGFEIIWDPNGWTGTDNKFSIRQDIIGINEWSGYSGSFVQHPELTGLDCIRPCFWVELIRGRPKENTIWTSGSSISFCGVNSDTVGWSWPDGAELPFTIDK</sequence>
<comment type="activity regulation">
    <text evidence="17">Inhibited by the neuraminidase inhibitors zanamivir (Relenza) and oseltamivir (Tamiflu). These drugs interfere with the release of progeny virus from infected cells and are effective against all influenza strains. Resistance to neuraminidase inhibitors is quite rare.</text>
</comment>
<evidence type="ECO:0000256" key="18">
    <source>
        <dbReference type="RuleBase" id="RU361252"/>
    </source>
</evidence>
<keyword evidence="13 17" id="KW-0472">Membrane</keyword>
<proteinExistence type="inferred from homology"/>
<evidence type="ECO:0000256" key="1">
    <source>
        <dbReference type="ARBA" id="ARBA00001913"/>
    </source>
</evidence>
<keyword evidence="4 17" id="KW-1032">Host cell membrane</keyword>
<feature type="binding site" evidence="17">
    <location>
        <position position="368"/>
    </location>
    <ligand>
        <name>substrate</name>
    </ligand>
</feature>
<evidence type="ECO:0000256" key="2">
    <source>
        <dbReference type="ARBA" id="ARBA00004597"/>
    </source>
</evidence>
<evidence type="ECO:0000256" key="10">
    <source>
        <dbReference type="ARBA" id="ARBA00022870"/>
    </source>
</evidence>
<comment type="caution">
    <text evidence="17">Lacks conserved residue(s) required for the propagation of feature annotation.</text>
</comment>
<feature type="region of interest" description="Involved in apical transport and lipid raft association" evidence="17">
    <location>
        <begin position="11"/>
        <end position="33"/>
    </location>
</feature>
<name>A0A7U3SD49_9INFA</name>
<keyword evidence="15 17" id="KW-0325">Glycoprotein</keyword>
<dbReference type="HAMAP" id="MF_04071">
    <property type="entry name" value="INFV_NRAM"/>
    <property type="match status" value="1"/>
</dbReference>
<dbReference type="GO" id="GO:0004308">
    <property type="term" value="F:exo-alpha-sialidase activity"/>
    <property type="evidence" value="ECO:0007669"/>
    <property type="project" value="UniProtKB-UniRule"/>
</dbReference>
<evidence type="ECO:0000256" key="4">
    <source>
        <dbReference type="ARBA" id="ARBA00022511"/>
    </source>
</evidence>